<feature type="domain" description="MmgE/PrpD N-terminal" evidence="2">
    <location>
        <begin position="7"/>
        <end position="249"/>
    </location>
</feature>
<dbReference type="SUPFAM" id="SSF103378">
    <property type="entry name" value="2-methylcitrate dehydratase PrpD"/>
    <property type="match status" value="1"/>
</dbReference>
<gene>
    <name evidence="4" type="ORF">IQ22_02575</name>
</gene>
<dbReference type="Pfam" id="PF03972">
    <property type="entry name" value="MmgE_PrpD_N"/>
    <property type="match status" value="1"/>
</dbReference>
<dbReference type="OrthoDB" id="9791416at2"/>
<dbReference type="InterPro" id="IPR005656">
    <property type="entry name" value="MmgE_PrpD"/>
</dbReference>
<dbReference type="InterPro" id="IPR036148">
    <property type="entry name" value="MmgE/PrpD_sf"/>
</dbReference>
<dbReference type="Gene3D" id="3.30.1330.120">
    <property type="entry name" value="2-methylcitrate dehydratase PrpD"/>
    <property type="match status" value="1"/>
</dbReference>
<evidence type="ECO:0000259" key="2">
    <source>
        <dbReference type="Pfam" id="PF03972"/>
    </source>
</evidence>
<comment type="similarity">
    <text evidence="1">Belongs to the PrpD family.</text>
</comment>
<dbReference type="PANTHER" id="PTHR16943">
    <property type="entry name" value="2-METHYLCITRATE DEHYDRATASE-RELATED"/>
    <property type="match status" value="1"/>
</dbReference>
<accession>A0A562Q9A9</accession>
<dbReference type="Proteomes" id="UP000316905">
    <property type="component" value="Unassembled WGS sequence"/>
</dbReference>
<protein>
    <submittedName>
        <fullName evidence="4">2-methylcitrate dehydratase PrpD</fullName>
    </submittedName>
</protein>
<dbReference type="AlphaFoldDB" id="A0A562Q9A9"/>
<proteinExistence type="inferred from homology"/>
<dbReference type="InterPro" id="IPR045336">
    <property type="entry name" value="MmgE_PrpD_N"/>
</dbReference>
<sequence>MSDYTSRLAAFLASLTYEQLPEAVIARTEELFLDWLGSALAGQGTHPIPLFERYAEKMGPREGACEVLVSGTRTSPYFAALVNGASSHLVEQDDLHNSSVLHPATVVFPAVFAAAQDLGRSGQELITAAVAGYEAGIRIGEFLGRSHYRTFHTTGTVGTLAAAVGVGKLLRLNHEQFIHALGNAGTQAAGLWEFLRDAADSKQLHTAKAAADGLLAAYLTADGLTGARHVLEGDQGMAAGMSQDANPEYLVDRFGERWALLETSFKFHASCRHTHPAADALLELLWNEELGPDDIQHVITHVHQAAIDVLGRVDKPQTVHQAKFSMGTVLGLIAVYGKAGLAEFQQHALHDPSVARFREKVSMILDAEVDAAYPRRWLGRVEVVTTDGRRVFHGIDEPKGDPGNTLSRDELEDKFQRLVSFSKALTPDETKALIARVWQLRHLTSVCGFLVPPASRSKA</sequence>
<name>A0A562Q9A9_9PSED</name>
<feature type="domain" description="MmgE/PrpD C-terminal" evidence="3">
    <location>
        <begin position="268"/>
        <end position="439"/>
    </location>
</feature>
<dbReference type="InterPro" id="IPR045337">
    <property type="entry name" value="MmgE_PrpD_C"/>
</dbReference>
<dbReference type="Gene3D" id="1.10.4100.10">
    <property type="entry name" value="2-methylcitrate dehydratase PrpD"/>
    <property type="match status" value="1"/>
</dbReference>
<keyword evidence="5" id="KW-1185">Reference proteome</keyword>
<dbReference type="EMBL" id="VLKY01000008">
    <property type="protein sequence ID" value="TWI53361.1"/>
    <property type="molecule type" value="Genomic_DNA"/>
</dbReference>
<dbReference type="GO" id="GO:0016829">
    <property type="term" value="F:lyase activity"/>
    <property type="evidence" value="ECO:0007669"/>
    <property type="project" value="InterPro"/>
</dbReference>
<dbReference type="InterPro" id="IPR042188">
    <property type="entry name" value="MmgE/PrpD_sf_2"/>
</dbReference>
<dbReference type="PANTHER" id="PTHR16943:SF8">
    <property type="entry name" value="2-METHYLCITRATE DEHYDRATASE"/>
    <property type="match status" value="1"/>
</dbReference>
<organism evidence="4 5">
    <name type="scientific">Pseudomonas duriflava</name>
    <dbReference type="NCBI Taxonomy" id="459528"/>
    <lineage>
        <taxon>Bacteria</taxon>
        <taxon>Pseudomonadati</taxon>
        <taxon>Pseudomonadota</taxon>
        <taxon>Gammaproteobacteria</taxon>
        <taxon>Pseudomonadales</taxon>
        <taxon>Pseudomonadaceae</taxon>
        <taxon>Pseudomonas</taxon>
    </lineage>
</organism>
<dbReference type="RefSeq" id="WP_145142311.1">
    <property type="nucleotide sequence ID" value="NZ_VLKY01000008.1"/>
</dbReference>
<evidence type="ECO:0000259" key="3">
    <source>
        <dbReference type="Pfam" id="PF19305"/>
    </source>
</evidence>
<dbReference type="Pfam" id="PF19305">
    <property type="entry name" value="MmgE_PrpD_C"/>
    <property type="match status" value="1"/>
</dbReference>
<evidence type="ECO:0000313" key="5">
    <source>
        <dbReference type="Proteomes" id="UP000316905"/>
    </source>
</evidence>
<comment type="caution">
    <text evidence="4">The sequence shown here is derived from an EMBL/GenBank/DDBJ whole genome shotgun (WGS) entry which is preliminary data.</text>
</comment>
<dbReference type="InterPro" id="IPR042183">
    <property type="entry name" value="MmgE/PrpD_sf_1"/>
</dbReference>
<evidence type="ECO:0000256" key="1">
    <source>
        <dbReference type="ARBA" id="ARBA00006174"/>
    </source>
</evidence>
<reference evidence="4 5" key="1">
    <citation type="journal article" date="2015" name="Stand. Genomic Sci.">
        <title>Genomic Encyclopedia of Bacterial and Archaeal Type Strains, Phase III: the genomes of soil and plant-associated and newly described type strains.</title>
        <authorList>
            <person name="Whitman W.B."/>
            <person name="Woyke T."/>
            <person name="Klenk H.P."/>
            <person name="Zhou Y."/>
            <person name="Lilburn T.G."/>
            <person name="Beck B.J."/>
            <person name="De Vos P."/>
            <person name="Vandamme P."/>
            <person name="Eisen J.A."/>
            <person name="Garrity G."/>
            <person name="Hugenholtz P."/>
            <person name="Kyrpides N.C."/>
        </authorList>
    </citation>
    <scope>NUCLEOTIDE SEQUENCE [LARGE SCALE GENOMIC DNA]</scope>
    <source>
        <strain evidence="4 5">CGMCC 1.6858</strain>
    </source>
</reference>
<evidence type="ECO:0000313" key="4">
    <source>
        <dbReference type="EMBL" id="TWI53361.1"/>
    </source>
</evidence>